<dbReference type="PANTHER" id="PTHR38454:SF1">
    <property type="entry name" value="INTEGRAL MEMBRANE PROTEIN"/>
    <property type="match status" value="1"/>
</dbReference>
<evidence type="ECO:0000313" key="2">
    <source>
        <dbReference type="EMBL" id="OGG29139.1"/>
    </source>
</evidence>
<dbReference type="PANTHER" id="PTHR38454">
    <property type="entry name" value="INTEGRAL MEMBRANE PROTEIN-RELATED"/>
    <property type="match status" value="1"/>
</dbReference>
<dbReference type="Pfam" id="PF09586">
    <property type="entry name" value="YfhO"/>
    <property type="match status" value="1"/>
</dbReference>
<reference evidence="2 3" key="1">
    <citation type="journal article" date="2016" name="Nat. Commun.">
        <title>Thousands of microbial genomes shed light on interconnected biogeochemical processes in an aquifer system.</title>
        <authorList>
            <person name="Anantharaman K."/>
            <person name="Brown C.T."/>
            <person name="Hug L.A."/>
            <person name="Sharon I."/>
            <person name="Castelle C.J."/>
            <person name="Probst A.J."/>
            <person name="Thomas B.C."/>
            <person name="Singh A."/>
            <person name="Wilkins M.J."/>
            <person name="Karaoz U."/>
            <person name="Brodie E.L."/>
            <person name="Williams K.H."/>
            <person name="Hubbard S.S."/>
            <person name="Banfield J.F."/>
        </authorList>
    </citation>
    <scope>NUCLEOTIDE SEQUENCE [LARGE SCALE GENOMIC DNA]</scope>
</reference>
<evidence type="ECO:0008006" key="4">
    <source>
        <dbReference type="Google" id="ProtNLM"/>
    </source>
</evidence>
<dbReference type="Proteomes" id="UP000176409">
    <property type="component" value="Unassembled WGS sequence"/>
</dbReference>
<evidence type="ECO:0000256" key="1">
    <source>
        <dbReference type="SAM" id="Phobius"/>
    </source>
</evidence>
<feature type="transmembrane region" description="Helical" evidence="1">
    <location>
        <begin position="251"/>
        <end position="272"/>
    </location>
</feature>
<dbReference type="InterPro" id="IPR018580">
    <property type="entry name" value="Uncharacterised_YfhO"/>
</dbReference>
<protein>
    <recommendedName>
        <fullName evidence="4">YfhO family protein</fullName>
    </recommendedName>
</protein>
<gene>
    <name evidence="2" type="ORF">A2973_00895</name>
</gene>
<comment type="caution">
    <text evidence="2">The sequence shown here is derived from an EMBL/GenBank/DDBJ whole genome shotgun (WGS) entry which is preliminary data.</text>
</comment>
<organism evidence="2 3">
    <name type="scientific">Candidatus Gottesmanbacteria bacterium RIFCSPLOWO2_01_FULL_49_10</name>
    <dbReference type="NCBI Taxonomy" id="1798396"/>
    <lineage>
        <taxon>Bacteria</taxon>
        <taxon>Candidatus Gottesmaniibacteriota</taxon>
    </lineage>
</organism>
<sequence length="275" mass="31603">MYPEVDILSFLKNKVGHERIFGNLGGEVTNAFNFSGIEGYDAVYQKRYGEFIRSVSNGQIITPERSVVQFPKIANFSEQALQLLGVRYIVHRVSDGRFSWAYPYWEYPYYRSLYRNEYYELFENQKALPRAFLASSYVVRDTDQDIVDTLYSEEFDFRQTLVLETDPEIAPVPGEGTIDIAKYTSNEVVIKTISTVPKLLFLSDVYDPGWRAMVDGKEARIYRADYDFRSVAMPAGEHTIQMVYWPRSFEIGLWLAGAGAALLVISTGRHLVRKT</sequence>
<keyword evidence="1" id="KW-1133">Transmembrane helix</keyword>
<keyword evidence="1" id="KW-0812">Transmembrane</keyword>
<dbReference type="EMBL" id="MFJZ01000058">
    <property type="protein sequence ID" value="OGG29139.1"/>
    <property type="molecule type" value="Genomic_DNA"/>
</dbReference>
<accession>A0A1F6AWS4</accession>
<proteinExistence type="predicted"/>
<name>A0A1F6AWS4_9BACT</name>
<dbReference type="AlphaFoldDB" id="A0A1F6AWS4"/>
<evidence type="ECO:0000313" key="3">
    <source>
        <dbReference type="Proteomes" id="UP000176409"/>
    </source>
</evidence>
<keyword evidence="1" id="KW-0472">Membrane</keyword>